<dbReference type="GO" id="GO:0003676">
    <property type="term" value="F:nucleic acid binding"/>
    <property type="evidence" value="ECO:0007669"/>
    <property type="project" value="InterPro"/>
</dbReference>
<evidence type="ECO:0000256" key="1">
    <source>
        <dbReference type="ARBA" id="ARBA00006738"/>
    </source>
</evidence>
<dbReference type="Gene3D" id="3.40.1350.10">
    <property type="match status" value="1"/>
</dbReference>
<reference evidence="2" key="1">
    <citation type="submission" date="2023-03" db="EMBL/GenBank/DDBJ databases">
        <title>Lomoglobus Profundus gen. nov., sp. nov., a novel member of the phylum Verrucomicrobia, isolated from deep-marine sediment of South China Sea.</title>
        <authorList>
            <person name="Ahmad T."/>
            <person name="Ishaq S.E."/>
            <person name="Wang F."/>
        </authorList>
    </citation>
    <scope>NUCLEOTIDE SEQUENCE</scope>
    <source>
        <strain evidence="2">LMO-M01</strain>
    </source>
</reference>
<sequence>MLRALLLKWLSQRRSPIDRGTAGERWAERFLCQEHGFRLVTRNWRNPRDRREEIDLVMRDGAILVFVEVKTRSADALVPGYHAVNEHKRGIMRRAINAYLRGLAEPPRTHRFDIVEVAWPRADAAADPEIKHFANAALKRRH</sequence>
<dbReference type="InterPro" id="IPR011335">
    <property type="entry name" value="Restrct_endonuc-II-like"/>
</dbReference>
<dbReference type="AlphaFoldDB" id="A0AAF0I4V5"/>
<dbReference type="InterPro" id="IPR011856">
    <property type="entry name" value="tRNA_endonuc-like_dom_sf"/>
</dbReference>
<proteinExistence type="inferred from homology"/>
<keyword evidence="3" id="KW-1185">Reference proteome</keyword>
<comment type="similarity">
    <text evidence="1">Belongs to the UPF0102 family.</text>
</comment>
<organism evidence="2 3">
    <name type="scientific">Synoicihabitans lomoniglobus</name>
    <dbReference type="NCBI Taxonomy" id="2909285"/>
    <lineage>
        <taxon>Bacteria</taxon>
        <taxon>Pseudomonadati</taxon>
        <taxon>Verrucomicrobiota</taxon>
        <taxon>Opitutia</taxon>
        <taxon>Opitutales</taxon>
        <taxon>Opitutaceae</taxon>
        <taxon>Synoicihabitans</taxon>
    </lineage>
</organism>
<dbReference type="InterPro" id="IPR003509">
    <property type="entry name" value="UPF0102_YraN-like"/>
</dbReference>
<dbReference type="RefSeq" id="WP_330928852.1">
    <property type="nucleotide sequence ID" value="NZ_JAKGCW010000027.1"/>
</dbReference>
<evidence type="ECO:0000313" key="3">
    <source>
        <dbReference type="Proteomes" id="UP001218638"/>
    </source>
</evidence>
<dbReference type="PANTHER" id="PTHR34039">
    <property type="entry name" value="UPF0102 PROTEIN YRAN"/>
    <property type="match status" value="1"/>
</dbReference>
<dbReference type="Pfam" id="PF02021">
    <property type="entry name" value="UPF0102"/>
    <property type="match status" value="1"/>
</dbReference>
<dbReference type="Proteomes" id="UP001218638">
    <property type="component" value="Chromosome"/>
</dbReference>
<accession>A0AAF0I4V5</accession>
<dbReference type="SUPFAM" id="SSF52980">
    <property type="entry name" value="Restriction endonuclease-like"/>
    <property type="match status" value="1"/>
</dbReference>
<evidence type="ECO:0000313" key="2">
    <source>
        <dbReference type="EMBL" id="WED66690.1"/>
    </source>
</evidence>
<dbReference type="EMBL" id="CP119075">
    <property type="protein sequence ID" value="WED66690.1"/>
    <property type="molecule type" value="Genomic_DNA"/>
</dbReference>
<dbReference type="KEGG" id="slom:PXH66_07480"/>
<gene>
    <name evidence="2" type="ORF">PXH66_07480</name>
</gene>
<dbReference type="PANTHER" id="PTHR34039:SF1">
    <property type="entry name" value="UPF0102 PROTEIN YRAN"/>
    <property type="match status" value="1"/>
</dbReference>
<name>A0AAF0I4V5_9BACT</name>
<protein>
    <submittedName>
        <fullName evidence="2">YraN family protein</fullName>
    </submittedName>
</protein>